<gene>
    <name evidence="5" type="ORF">BC936DRAFT_145906</name>
</gene>
<dbReference type="Gene3D" id="3.90.226.10">
    <property type="entry name" value="2-enoyl-CoA Hydratase, Chain A, domain 1"/>
    <property type="match status" value="1"/>
</dbReference>
<protein>
    <submittedName>
        <fullName evidence="5">Uncharacterized protein</fullName>
    </submittedName>
</protein>
<reference evidence="5 6" key="1">
    <citation type="journal article" date="2018" name="New Phytol.">
        <title>Phylogenomics of Endogonaceae and evolution of mycorrhizas within Mucoromycota.</title>
        <authorList>
            <person name="Chang Y."/>
            <person name="Desiro A."/>
            <person name="Na H."/>
            <person name="Sandor L."/>
            <person name="Lipzen A."/>
            <person name="Clum A."/>
            <person name="Barry K."/>
            <person name="Grigoriev I.V."/>
            <person name="Martin F.M."/>
            <person name="Stajich J.E."/>
            <person name="Smith M.E."/>
            <person name="Bonito G."/>
            <person name="Spatafora J.W."/>
        </authorList>
    </citation>
    <scope>NUCLEOTIDE SEQUENCE [LARGE SCALE GENOMIC DNA]</scope>
    <source>
        <strain evidence="5 6">GMNB39</strain>
    </source>
</reference>
<dbReference type="GO" id="GO:0005777">
    <property type="term" value="C:peroxisome"/>
    <property type="evidence" value="ECO:0007669"/>
    <property type="project" value="UniProtKB-SubCell"/>
</dbReference>
<evidence type="ECO:0000256" key="3">
    <source>
        <dbReference type="ARBA" id="ARBA00023235"/>
    </source>
</evidence>
<dbReference type="InterPro" id="IPR029045">
    <property type="entry name" value="ClpP/crotonase-like_dom_sf"/>
</dbReference>
<dbReference type="AlphaFoldDB" id="A0A433D8T5"/>
<accession>A0A433D8T5</accession>
<dbReference type="OrthoDB" id="448450at2759"/>
<organism evidence="5 6">
    <name type="scientific">Jimgerdemannia flammicorona</name>
    <dbReference type="NCBI Taxonomy" id="994334"/>
    <lineage>
        <taxon>Eukaryota</taxon>
        <taxon>Fungi</taxon>
        <taxon>Fungi incertae sedis</taxon>
        <taxon>Mucoromycota</taxon>
        <taxon>Mucoromycotina</taxon>
        <taxon>Endogonomycetes</taxon>
        <taxon>Endogonales</taxon>
        <taxon>Endogonaceae</taxon>
        <taxon>Jimgerdemannia</taxon>
    </lineage>
</organism>
<keyword evidence="2" id="KW-0576">Peroxisome</keyword>
<keyword evidence="4" id="KW-1133">Transmembrane helix</keyword>
<dbReference type="PANTHER" id="PTHR43684:SF1">
    <property type="entry name" value="ENOYL-COA DELTA ISOMERASE 2"/>
    <property type="match status" value="1"/>
</dbReference>
<evidence type="ECO:0000256" key="2">
    <source>
        <dbReference type="ARBA" id="ARBA00023140"/>
    </source>
</evidence>
<dbReference type="EMBL" id="RBNI01004709">
    <property type="protein sequence ID" value="RUP47284.1"/>
    <property type="molecule type" value="Genomic_DNA"/>
</dbReference>
<keyword evidence="4" id="KW-0472">Membrane</keyword>
<evidence type="ECO:0000313" key="6">
    <source>
        <dbReference type="Proteomes" id="UP000268093"/>
    </source>
</evidence>
<evidence type="ECO:0000256" key="4">
    <source>
        <dbReference type="SAM" id="Phobius"/>
    </source>
</evidence>
<dbReference type="GO" id="GO:0016853">
    <property type="term" value="F:isomerase activity"/>
    <property type="evidence" value="ECO:0007669"/>
    <property type="project" value="UniProtKB-KW"/>
</dbReference>
<evidence type="ECO:0000256" key="1">
    <source>
        <dbReference type="ARBA" id="ARBA00004275"/>
    </source>
</evidence>
<feature type="transmembrane region" description="Helical" evidence="4">
    <location>
        <begin position="45"/>
        <end position="63"/>
    </location>
</feature>
<proteinExistence type="predicted"/>
<evidence type="ECO:0000313" key="5">
    <source>
        <dbReference type="EMBL" id="RUP47284.1"/>
    </source>
</evidence>
<dbReference type="Gene3D" id="1.10.12.10">
    <property type="entry name" value="Lyase 2-enoyl-coa Hydratase, Chain A, domain 2"/>
    <property type="match status" value="1"/>
</dbReference>
<comment type="caution">
    <text evidence="5">The sequence shown here is derived from an EMBL/GenBank/DDBJ whole genome shotgun (WGS) entry which is preliminary data.</text>
</comment>
<dbReference type="SUPFAM" id="SSF52096">
    <property type="entry name" value="ClpP/crotonase"/>
    <property type="match status" value="1"/>
</dbReference>
<comment type="subcellular location">
    <subcellularLocation>
        <location evidence="1">Peroxisome</location>
    </subcellularLocation>
</comment>
<keyword evidence="3" id="KW-0413">Isomerase</keyword>
<name>A0A433D8T5_9FUNG</name>
<sequence>MVVPGATFKTPFMQLAFCAEGCSSVLFPRIMGYAKANEMLVSAKIYLLLVIVWQGGAELCFMLHRMLQRFTFLQLLLSQSTRIIPADKFHDTVFDLAAQAAQLPLNAMRLTKALVRDVDRELLERVNEAEMTLLIDRMLSDESMEAVMQFVGMFSPFI</sequence>
<dbReference type="InterPro" id="IPR014748">
    <property type="entry name" value="Enoyl-CoA_hydra_C"/>
</dbReference>
<keyword evidence="4" id="KW-0812">Transmembrane</keyword>
<dbReference type="PANTHER" id="PTHR43684">
    <property type="match status" value="1"/>
</dbReference>
<dbReference type="Proteomes" id="UP000268093">
    <property type="component" value="Unassembled WGS sequence"/>
</dbReference>
<dbReference type="InterPro" id="IPR051053">
    <property type="entry name" value="ECH/Chromodomain_protein"/>
</dbReference>
<keyword evidence="6" id="KW-1185">Reference proteome</keyword>